<dbReference type="KEGG" id="oat:OAN307_c29150"/>
<dbReference type="OrthoDB" id="9806367at2"/>
<dbReference type="eggNOG" id="ENOG5032SGB">
    <property type="taxonomic scope" value="Bacteria"/>
</dbReference>
<dbReference type="RefSeq" id="WP_015500467.1">
    <property type="nucleotide sequence ID" value="NC_020911.1"/>
</dbReference>
<keyword evidence="2" id="KW-1185">Reference proteome</keyword>
<protein>
    <recommendedName>
        <fullName evidence="3">DUF2948 family protein</fullName>
    </recommendedName>
</protein>
<evidence type="ECO:0000313" key="1">
    <source>
        <dbReference type="EMBL" id="AGI68473.1"/>
    </source>
</evidence>
<dbReference type="AlphaFoldDB" id="M9R9L6"/>
<dbReference type="Proteomes" id="UP000005307">
    <property type="component" value="Chromosome"/>
</dbReference>
<proteinExistence type="predicted"/>
<sequence length="162" mass="17816">MNTSANDATFEDGNEAPLRLKAYDAEDLAVLSGLVQDAVFPGAEMKWDRAARRFALLLNRFRWEDADKAEARKRDYERVQSVLVIEDAMRVQASGVDVRDGDMVLSVLNMVFEAGTDGGGFVVLTLAGDGAIRIDVEALEVVLKDVTRPYLAPSKAMPKHDD</sequence>
<evidence type="ECO:0008006" key="3">
    <source>
        <dbReference type="Google" id="ProtNLM"/>
    </source>
</evidence>
<reference evidence="1 2" key="1">
    <citation type="journal article" date="2013" name="PLoS ONE">
        <title>Poles Apart: Arctic and Antarctic Octadecabacter strains Share High Genome Plasticity and a New Type of Xanthorhodopsin.</title>
        <authorList>
            <person name="Vollmers J."/>
            <person name="Voget S."/>
            <person name="Dietrich S."/>
            <person name="Gollnow K."/>
            <person name="Smits M."/>
            <person name="Meyer K."/>
            <person name="Brinkhoff T."/>
            <person name="Simon M."/>
            <person name="Daniel R."/>
        </authorList>
    </citation>
    <scope>NUCLEOTIDE SEQUENCE [LARGE SCALE GENOMIC DNA]</scope>
    <source>
        <strain evidence="1 2">307</strain>
    </source>
</reference>
<dbReference type="STRING" id="391626.OAN307_c29150"/>
<evidence type="ECO:0000313" key="2">
    <source>
        <dbReference type="Proteomes" id="UP000005307"/>
    </source>
</evidence>
<gene>
    <name evidence="1" type="ORF">OAN307_c29150</name>
</gene>
<dbReference type="HOGENOM" id="CLU_118443_1_0_5"/>
<organism evidence="1 2">
    <name type="scientific">Octadecabacter antarcticus 307</name>
    <dbReference type="NCBI Taxonomy" id="391626"/>
    <lineage>
        <taxon>Bacteria</taxon>
        <taxon>Pseudomonadati</taxon>
        <taxon>Pseudomonadota</taxon>
        <taxon>Alphaproteobacteria</taxon>
        <taxon>Rhodobacterales</taxon>
        <taxon>Roseobacteraceae</taxon>
        <taxon>Octadecabacter</taxon>
    </lineage>
</organism>
<accession>M9R9L6</accession>
<dbReference type="InterPro" id="IPR021335">
    <property type="entry name" value="DUF2948"/>
</dbReference>
<dbReference type="Pfam" id="PF11164">
    <property type="entry name" value="DUF2948"/>
    <property type="match status" value="1"/>
</dbReference>
<name>M9R9L6_9RHOB</name>
<dbReference type="EMBL" id="CP003740">
    <property type="protein sequence ID" value="AGI68473.1"/>
    <property type="molecule type" value="Genomic_DNA"/>
</dbReference>